<dbReference type="InterPro" id="IPR050086">
    <property type="entry name" value="MetN_ABC_transporter-like"/>
</dbReference>
<dbReference type="InterPro" id="IPR003593">
    <property type="entry name" value="AAA+_ATPase"/>
</dbReference>
<dbReference type="EMBL" id="JBGMEH010000003">
    <property type="protein sequence ID" value="MFO3715893.1"/>
    <property type="molecule type" value="Genomic_DNA"/>
</dbReference>
<dbReference type="Proteomes" id="UP001638015">
    <property type="component" value="Unassembled WGS sequence"/>
</dbReference>
<evidence type="ECO:0000256" key="2">
    <source>
        <dbReference type="ARBA" id="ARBA00022475"/>
    </source>
</evidence>
<reference evidence="9 10" key="1">
    <citation type="journal article" date="2025" name="Anaerobe">
        <title>Description of Anaerococcus kampingiae sp. nov., Anaerococcus groningensis sp. nov., Anaerococcus martiniensis sp. nov., and Anaerococcus cruorum sp. nov., isolated from human clinical specimens.</title>
        <authorList>
            <person name="Boiten K.E."/>
            <person name="Meijer J."/>
            <person name="van Wezel E.M."/>
            <person name="Veloo A.C.M."/>
        </authorList>
    </citation>
    <scope>NUCLEOTIDE SEQUENCE [LARGE SCALE GENOMIC DNA]</scope>
    <source>
        <strain evidence="9 10">ENR1039</strain>
    </source>
</reference>
<name>A0ABW9MVN0_9FIRM</name>
<dbReference type="GO" id="GO:0005524">
    <property type="term" value="F:ATP binding"/>
    <property type="evidence" value="ECO:0007669"/>
    <property type="project" value="UniProtKB-KW"/>
</dbReference>
<dbReference type="PROSITE" id="PS50893">
    <property type="entry name" value="ABC_TRANSPORTER_2"/>
    <property type="match status" value="1"/>
</dbReference>
<keyword evidence="7" id="KW-0472">Membrane</keyword>
<evidence type="ECO:0000313" key="9">
    <source>
        <dbReference type="EMBL" id="MFO3715893.1"/>
    </source>
</evidence>
<evidence type="ECO:0000256" key="4">
    <source>
        <dbReference type="ARBA" id="ARBA00022840"/>
    </source>
</evidence>
<keyword evidence="4 9" id="KW-0067">ATP-binding</keyword>
<organism evidence="9 10">
    <name type="scientific">Anaerococcus cruorum</name>
    <dbReference type="NCBI Taxonomy" id="3115617"/>
    <lineage>
        <taxon>Bacteria</taxon>
        <taxon>Bacillati</taxon>
        <taxon>Bacillota</taxon>
        <taxon>Tissierellia</taxon>
        <taxon>Tissierellales</taxon>
        <taxon>Peptoniphilaceae</taxon>
        <taxon>Anaerococcus</taxon>
    </lineage>
</organism>
<evidence type="ECO:0000256" key="3">
    <source>
        <dbReference type="ARBA" id="ARBA00022741"/>
    </source>
</evidence>
<evidence type="ECO:0000256" key="5">
    <source>
        <dbReference type="ARBA" id="ARBA00022885"/>
    </source>
</evidence>
<protein>
    <submittedName>
        <fullName evidence="9">Phosphonate ABC transporter ATP-binding protein</fullName>
    </submittedName>
</protein>
<keyword evidence="1" id="KW-0813">Transport</keyword>
<dbReference type="PROSITE" id="PS00211">
    <property type="entry name" value="ABC_TRANSPORTER_1"/>
    <property type="match status" value="1"/>
</dbReference>
<dbReference type="NCBIfam" id="TIGR02315">
    <property type="entry name" value="ABC_phnC"/>
    <property type="match status" value="1"/>
</dbReference>
<keyword evidence="5" id="KW-0918">Phosphonate transport</keyword>
<gene>
    <name evidence="9" type="primary">phnC</name>
    <name evidence="9" type="ORF">ACCQ40_03690</name>
</gene>
<comment type="caution">
    <text evidence="9">The sequence shown here is derived from an EMBL/GenBank/DDBJ whole genome shotgun (WGS) entry which is preliminary data.</text>
</comment>
<keyword evidence="3" id="KW-0547">Nucleotide-binding</keyword>
<dbReference type="InterPro" id="IPR003439">
    <property type="entry name" value="ABC_transporter-like_ATP-bd"/>
</dbReference>
<evidence type="ECO:0000256" key="7">
    <source>
        <dbReference type="ARBA" id="ARBA00023136"/>
    </source>
</evidence>
<evidence type="ECO:0000256" key="1">
    <source>
        <dbReference type="ARBA" id="ARBA00022448"/>
    </source>
</evidence>
<proteinExistence type="predicted"/>
<keyword evidence="2" id="KW-1003">Cell membrane</keyword>
<accession>A0ABW9MVN0</accession>
<dbReference type="CDD" id="cd03256">
    <property type="entry name" value="ABC_PhnC_transporter"/>
    <property type="match status" value="1"/>
</dbReference>
<evidence type="ECO:0000313" key="10">
    <source>
        <dbReference type="Proteomes" id="UP001638015"/>
    </source>
</evidence>
<dbReference type="InterPro" id="IPR027417">
    <property type="entry name" value="P-loop_NTPase"/>
</dbReference>
<dbReference type="PANTHER" id="PTHR43166:SF6">
    <property type="entry name" value="PHOSPHONATES IMPORT ATP-BINDING PROTEIN PHNC"/>
    <property type="match status" value="1"/>
</dbReference>
<feature type="domain" description="ABC transporter" evidence="8">
    <location>
        <begin position="4"/>
        <end position="248"/>
    </location>
</feature>
<keyword evidence="10" id="KW-1185">Reference proteome</keyword>
<dbReference type="InterPro" id="IPR017871">
    <property type="entry name" value="ABC_transporter-like_CS"/>
</dbReference>
<evidence type="ECO:0000259" key="8">
    <source>
        <dbReference type="PROSITE" id="PS50893"/>
    </source>
</evidence>
<dbReference type="SMART" id="SM00382">
    <property type="entry name" value="AAA"/>
    <property type="match status" value="1"/>
</dbReference>
<evidence type="ECO:0000256" key="6">
    <source>
        <dbReference type="ARBA" id="ARBA00022967"/>
    </source>
</evidence>
<dbReference type="InterPro" id="IPR012693">
    <property type="entry name" value="ABC_transpr_PhnC"/>
</dbReference>
<dbReference type="PANTHER" id="PTHR43166">
    <property type="entry name" value="AMINO ACID IMPORT ATP-BINDING PROTEIN"/>
    <property type="match status" value="1"/>
</dbReference>
<dbReference type="RefSeq" id="WP_410032800.1">
    <property type="nucleotide sequence ID" value="NZ_JBGMEH010000003.1"/>
</dbReference>
<dbReference type="Pfam" id="PF00005">
    <property type="entry name" value="ABC_tran"/>
    <property type="match status" value="1"/>
</dbReference>
<dbReference type="Gene3D" id="3.40.50.300">
    <property type="entry name" value="P-loop containing nucleotide triphosphate hydrolases"/>
    <property type="match status" value="1"/>
</dbReference>
<dbReference type="SUPFAM" id="SSF52540">
    <property type="entry name" value="P-loop containing nucleoside triphosphate hydrolases"/>
    <property type="match status" value="1"/>
</dbReference>
<keyword evidence="6" id="KW-1278">Translocase</keyword>
<sequence>MIMIEFKNVSKTYDGGFLALKDINLTIPDGEFVSIIGSSGAGKSTLIRTINKMHDISSGELIVDGKDVSKLKGQNLRDYRRTIGMVFQGFNLVERTTAQKNVLSTFVPDLNFFQKLFGVYTKDMKRKSLEALDSVDILDKAYSRTDALSGGQKQRVALARTIVQNPKIILADEPIASLDPVSSRQVMNYFKMLNKEYGITVIINIHDVETALEYSDRILGIKKGELAFDGKPTEVNQDVIRNIYGQDPKDIVVE</sequence>